<dbReference type="Proteomes" id="UP000265618">
    <property type="component" value="Unassembled WGS sequence"/>
</dbReference>
<sequence length="157" mass="17165">MGFQPPIPTGMEAVLTSLVALDQGALVNKIQASKERTTAINGCLSSLHLRYLYNLAKRMPQFSVIDRTYKGKAHIAMGLAKWIAEVKPDRYPDLIEILSAALPKDTKKDAKGTPNKGAKSNPGNSKGDCSTEYIKSLKEKISSLTSKLADSQVHMYQ</sequence>
<protein>
    <submittedName>
        <fullName evidence="2">Uncharacterized protein</fullName>
    </submittedName>
</protein>
<keyword evidence="3" id="KW-1185">Reference proteome</keyword>
<gene>
    <name evidence="2" type="ORF">KIPB_009011</name>
</gene>
<comment type="caution">
    <text evidence="2">The sequence shown here is derived from an EMBL/GenBank/DDBJ whole genome shotgun (WGS) entry which is preliminary data.</text>
</comment>
<dbReference type="AlphaFoldDB" id="A0A391P4T9"/>
<organism evidence="2 3">
    <name type="scientific">Kipferlia bialata</name>
    <dbReference type="NCBI Taxonomy" id="797122"/>
    <lineage>
        <taxon>Eukaryota</taxon>
        <taxon>Metamonada</taxon>
        <taxon>Carpediemonas-like organisms</taxon>
        <taxon>Kipferlia</taxon>
    </lineage>
</organism>
<proteinExistence type="predicted"/>
<evidence type="ECO:0000313" key="3">
    <source>
        <dbReference type="Proteomes" id="UP000265618"/>
    </source>
</evidence>
<evidence type="ECO:0000256" key="1">
    <source>
        <dbReference type="SAM" id="MobiDB-lite"/>
    </source>
</evidence>
<evidence type="ECO:0000313" key="2">
    <source>
        <dbReference type="EMBL" id="GCA63282.1"/>
    </source>
</evidence>
<name>A0A391P4T9_9EUKA</name>
<accession>A0A391P4T9</accession>
<reference evidence="2 3" key="1">
    <citation type="journal article" date="2018" name="PLoS ONE">
        <title>The draft genome of Kipferlia bialata reveals reductive genome evolution in fornicate parasites.</title>
        <authorList>
            <person name="Tanifuji G."/>
            <person name="Takabayashi S."/>
            <person name="Kume K."/>
            <person name="Takagi M."/>
            <person name="Nakayama T."/>
            <person name="Kamikawa R."/>
            <person name="Inagaki Y."/>
            <person name="Hashimoto T."/>
        </authorList>
    </citation>
    <scope>NUCLEOTIDE SEQUENCE [LARGE SCALE GENOMIC DNA]</scope>
    <source>
        <strain evidence="2">NY0173</strain>
    </source>
</reference>
<feature type="region of interest" description="Disordered" evidence="1">
    <location>
        <begin position="105"/>
        <end position="130"/>
    </location>
</feature>
<dbReference type="EMBL" id="BDIP01002939">
    <property type="protein sequence ID" value="GCA63282.1"/>
    <property type="molecule type" value="Genomic_DNA"/>
</dbReference>